<accession>A0A419PDY2</accession>
<dbReference type="AlphaFoldDB" id="A0A419PDY2"/>
<proteinExistence type="predicted"/>
<reference evidence="1 2" key="2">
    <citation type="journal article" date="2021" name="Genomics">
        <title>High-quality reference genome for Clonorchis sinensis.</title>
        <authorList>
            <person name="Young N.D."/>
            <person name="Stroehlein A.J."/>
            <person name="Kinkar L."/>
            <person name="Wang T."/>
            <person name="Sohn W.M."/>
            <person name="Chang B.C.H."/>
            <person name="Kaur P."/>
            <person name="Weisz D."/>
            <person name="Dudchenko O."/>
            <person name="Aiden E.L."/>
            <person name="Korhonen P.K."/>
            <person name="Gasser R.B."/>
        </authorList>
    </citation>
    <scope>NUCLEOTIDE SEQUENCE [LARGE SCALE GENOMIC DNA]</scope>
    <source>
        <strain evidence="1">Cs-k2</strain>
    </source>
</reference>
<sequence>MTSVFNTNVSLLHNHDLFESLIVKKRIKVNGEAKGWPPLCLRHPELGLENSTLFGKRWLCVRNTCPNKRSFSCWTRCTTEQRGFICIDFKLRSHNKRPNRLRWIRSCGYRNVCDSILTRASGRDGPSEREGETVQVVRARIYWPEGLGNLAVSQPSCFLRMAWQLGTERVLQLNNPGISTAPI</sequence>
<gene>
    <name evidence="1" type="ORF">CSKR_100233</name>
</gene>
<keyword evidence="2" id="KW-1185">Reference proteome</keyword>
<reference evidence="1 2" key="1">
    <citation type="journal article" date="2018" name="Biotechnol. Adv.">
        <title>Improved genomic resources and new bioinformatic workflow for the carcinogenic parasite Clonorchis sinensis: Biotechnological implications.</title>
        <authorList>
            <person name="Wang D."/>
            <person name="Korhonen P.K."/>
            <person name="Gasser R.B."/>
            <person name="Young N.D."/>
        </authorList>
    </citation>
    <scope>NUCLEOTIDE SEQUENCE [LARGE SCALE GENOMIC DNA]</scope>
    <source>
        <strain evidence="1">Cs-k2</strain>
    </source>
</reference>
<dbReference type="InParanoid" id="A0A419PDY2"/>
<dbReference type="Proteomes" id="UP000286415">
    <property type="component" value="Unassembled WGS sequence"/>
</dbReference>
<evidence type="ECO:0000313" key="2">
    <source>
        <dbReference type="Proteomes" id="UP000286415"/>
    </source>
</evidence>
<evidence type="ECO:0000313" key="1">
    <source>
        <dbReference type="EMBL" id="KAG5449112.1"/>
    </source>
</evidence>
<protein>
    <submittedName>
        <fullName evidence="1">Uncharacterized protein</fullName>
    </submittedName>
</protein>
<comment type="caution">
    <text evidence="1">The sequence shown here is derived from an EMBL/GenBank/DDBJ whole genome shotgun (WGS) entry which is preliminary data.</text>
</comment>
<organism evidence="1 2">
    <name type="scientific">Clonorchis sinensis</name>
    <name type="common">Chinese liver fluke</name>
    <dbReference type="NCBI Taxonomy" id="79923"/>
    <lineage>
        <taxon>Eukaryota</taxon>
        <taxon>Metazoa</taxon>
        <taxon>Spiralia</taxon>
        <taxon>Lophotrochozoa</taxon>
        <taxon>Platyhelminthes</taxon>
        <taxon>Trematoda</taxon>
        <taxon>Digenea</taxon>
        <taxon>Opisthorchiida</taxon>
        <taxon>Opisthorchiata</taxon>
        <taxon>Opisthorchiidae</taxon>
        <taxon>Clonorchis</taxon>
    </lineage>
</organism>
<dbReference type="EMBL" id="NIRI02000042">
    <property type="protein sequence ID" value="KAG5449112.1"/>
    <property type="molecule type" value="Genomic_DNA"/>
</dbReference>
<name>A0A419PDY2_CLOSI</name>